<dbReference type="AlphaFoldDB" id="A0A645GDY1"/>
<evidence type="ECO:0000313" key="1">
    <source>
        <dbReference type="EMBL" id="MPN22214.1"/>
    </source>
</evidence>
<protein>
    <submittedName>
        <fullName evidence="1">Uncharacterized protein</fullName>
    </submittedName>
</protein>
<comment type="caution">
    <text evidence="1">The sequence shown here is derived from an EMBL/GenBank/DDBJ whole genome shotgun (WGS) entry which is preliminary data.</text>
</comment>
<dbReference type="EMBL" id="VSSQ01070402">
    <property type="protein sequence ID" value="MPN22214.1"/>
    <property type="molecule type" value="Genomic_DNA"/>
</dbReference>
<gene>
    <name evidence="1" type="ORF">SDC9_169597</name>
</gene>
<sequence length="104" mass="11456">MIVAHGLLLPDLRVGPAKTLHLRRRGVLLPGKLGKILPDCLLKRRRFPLVDGQNRGKPKLADHLVGGGIGINRSGMFGKQHGTKAPFFNVVLIIVLSRKKVNQR</sequence>
<reference evidence="1" key="1">
    <citation type="submission" date="2019-08" db="EMBL/GenBank/DDBJ databases">
        <authorList>
            <person name="Kucharzyk K."/>
            <person name="Murdoch R.W."/>
            <person name="Higgins S."/>
            <person name="Loffler F."/>
        </authorList>
    </citation>
    <scope>NUCLEOTIDE SEQUENCE</scope>
</reference>
<proteinExistence type="predicted"/>
<name>A0A645GDY1_9ZZZZ</name>
<organism evidence="1">
    <name type="scientific">bioreactor metagenome</name>
    <dbReference type="NCBI Taxonomy" id="1076179"/>
    <lineage>
        <taxon>unclassified sequences</taxon>
        <taxon>metagenomes</taxon>
        <taxon>ecological metagenomes</taxon>
    </lineage>
</organism>
<accession>A0A645GDY1</accession>